<dbReference type="RefSeq" id="WP_155666565.1">
    <property type="nucleotide sequence ID" value="NZ_WOCA01000001.1"/>
</dbReference>
<proteinExistence type="predicted"/>
<reference evidence="1 2" key="1">
    <citation type="submission" date="2019-11" db="EMBL/GenBank/DDBJ databases">
        <authorList>
            <person name="Li X."/>
        </authorList>
    </citation>
    <scope>NUCLEOTIDE SEQUENCE [LARGE SCALE GENOMIC DNA]</scope>
    <source>
        <strain evidence="1 2">L9</strain>
    </source>
</reference>
<protein>
    <submittedName>
        <fullName evidence="1">YqzE family protein</fullName>
    </submittedName>
</protein>
<dbReference type="Proteomes" id="UP000469125">
    <property type="component" value="Unassembled WGS sequence"/>
</dbReference>
<comment type="caution">
    <text evidence="1">The sequence shown here is derived from an EMBL/GenBank/DDBJ whole genome shotgun (WGS) entry which is preliminary data.</text>
</comment>
<evidence type="ECO:0000313" key="1">
    <source>
        <dbReference type="EMBL" id="MUK87141.1"/>
    </source>
</evidence>
<dbReference type="InterPro" id="IPR025622">
    <property type="entry name" value="YqzE"/>
</dbReference>
<gene>
    <name evidence="1" type="ORF">GMD78_01845</name>
</gene>
<organism evidence="1 2">
    <name type="scientific">Ornithinibacillus caprae</name>
    <dbReference type="NCBI Taxonomy" id="2678566"/>
    <lineage>
        <taxon>Bacteria</taxon>
        <taxon>Bacillati</taxon>
        <taxon>Bacillota</taxon>
        <taxon>Bacilli</taxon>
        <taxon>Bacillales</taxon>
        <taxon>Bacillaceae</taxon>
        <taxon>Ornithinibacillus</taxon>
    </lineage>
</organism>
<accession>A0A6N8FD87</accession>
<sequence>MSNDYIRTMTEKFVSYIDLPLEEKRKRRETYKAKKQQNKPVNRWFGAIPLAIRISFKKE</sequence>
<dbReference type="AlphaFoldDB" id="A0A6N8FD87"/>
<name>A0A6N8FD87_9BACI</name>
<dbReference type="EMBL" id="WOCA01000001">
    <property type="protein sequence ID" value="MUK87141.1"/>
    <property type="molecule type" value="Genomic_DNA"/>
</dbReference>
<evidence type="ECO:0000313" key="2">
    <source>
        <dbReference type="Proteomes" id="UP000469125"/>
    </source>
</evidence>
<dbReference type="Pfam" id="PF14038">
    <property type="entry name" value="YqzE"/>
    <property type="match status" value="1"/>
</dbReference>
<keyword evidence="2" id="KW-1185">Reference proteome</keyword>